<dbReference type="PANTHER" id="PTHR39087:SF2">
    <property type="entry name" value="UPF0104 MEMBRANE PROTEIN MJ1595"/>
    <property type="match status" value="1"/>
</dbReference>
<protein>
    <recommendedName>
        <fullName evidence="9">Lysylphosphatidylglycerol synthase-like protein</fullName>
    </recommendedName>
</protein>
<proteinExistence type="predicted"/>
<accession>A0A2T6ALP6</accession>
<gene>
    <name evidence="7" type="ORF">C8P64_0735</name>
</gene>
<sequence>MNKKLIRILKISIPLFLGIFLVWYSLSSSTPEERQQLWQSILDANKFWIIVSFLLGTISHFSRAYRWKYMLEPMGYKSSQANRFMAVMAAYLANFGIPRSGEVLRAVTLTTYEDIPFEKGFGTIISERVADLLILMLIVGVALIFQTDDLLAYLQDQNIDPLNTFFIFLGLVGIIILGLNIVRRSKWLPFQKIRTLAKGLLEGMKSILKMEQKWAFIAHTAFIWTLYLLMFFVIQLSIPETSNTPIGIIMAAFVVGSFAVSATNGGIGVYPLAVGGVLMFFGVQEHAAEAFGWISWATQTAVVLLFGGLSFILLPLLNNRK</sequence>
<evidence type="ECO:0000256" key="1">
    <source>
        <dbReference type="ARBA" id="ARBA00004651"/>
    </source>
</evidence>
<feature type="transmembrane region" description="Helical" evidence="6">
    <location>
        <begin position="293"/>
        <end position="317"/>
    </location>
</feature>
<evidence type="ECO:0000313" key="7">
    <source>
        <dbReference type="EMBL" id="PTX44753.1"/>
    </source>
</evidence>
<dbReference type="PANTHER" id="PTHR39087">
    <property type="entry name" value="UPF0104 MEMBRANE PROTEIN MJ1595"/>
    <property type="match status" value="1"/>
</dbReference>
<feature type="transmembrane region" description="Helical" evidence="6">
    <location>
        <begin position="129"/>
        <end position="145"/>
    </location>
</feature>
<keyword evidence="5 6" id="KW-0472">Membrane</keyword>
<evidence type="ECO:0000256" key="4">
    <source>
        <dbReference type="ARBA" id="ARBA00022989"/>
    </source>
</evidence>
<keyword evidence="8" id="KW-1185">Reference proteome</keyword>
<feature type="transmembrane region" description="Helical" evidence="6">
    <location>
        <begin position="46"/>
        <end position="65"/>
    </location>
</feature>
<dbReference type="Proteomes" id="UP000244174">
    <property type="component" value="Unassembled WGS sequence"/>
</dbReference>
<evidence type="ECO:0000256" key="6">
    <source>
        <dbReference type="SAM" id="Phobius"/>
    </source>
</evidence>
<organism evidence="7 8">
    <name type="scientific">Christiangramia gaetbulicola</name>
    <dbReference type="NCBI Taxonomy" id="703340"/>
    <lineage>
        <taxon>Bacteria</taxon>
        <taxon>Pseudomonadati</taxon>
        <taxon>Bacteroidota</taxon>
        <taxon>Flavobacteriia</taxon>
        <taxon>Flavobacteriales</taxon>
        <taxon>Flavobacteriaceae</taxon>
        <taxon>Christiangramia</taxon>
    </lineage>
</organism>
<feature type="transmembrane region" description="Helical" evidence="6">
    <location>
        <begin position="269"/>
        <end position="287"/>
    </location>
</feature>
<evidence type="ECO:0000256" key="3">
    <source>
        <dbReference type="ARBA" id="ARBA00022692"/>
    </source>
</evidence>
<dbReference type="Pfam" id="PF03706">
    <property type="entry name" value="LPG_synthase_TM"/>
    <property type="match status" value="1"/>
</dbReference>
<keyword evidence="4 6" id="KW-1133">Transmembrane helix</keyword>
<dbReference type="OrthoDB" id="9812094at2"/>
<evidence type="ECO:0000313" key="8">
    <source>
        <dbReference type="Proteomes" id="UP000244174"/>
    </source>
</evidence>
<reference evidence="7 8" key="1">
    <citation type="submission" date="2018-04" db="EMBL/GenBank/DDBJ databases">
        <title>Genomic Encyclopedia of Archaeal and Bacterial Type Strains, Phase II (KMG-II): from individual species to whole genera.</title>
        <authorList>
            <person name="Goeker M."/>
        </authorList>
    </citation>
    <scope>NUCLEOTIDE SEQUENCE [LARGE SCALE GENOMIC DNA]</scope>
    <source>
        <strain evidence="7 8">DSM 23082</strain>
    </source>
</reference>
<evidence type="ECO:0008006" key="9">
    <source>
        <dbReference type="Google" id="ProtNLM"/>
    </source>
</evidence>
<comment type="caution">
    <text evidence="7">The sequence shown here is derived from an EMBL/GenBank/DDBJ whole genome shotgun (WGS) entry which is preliminary data.</text>
</comment>
<dbReference type="NCBIfam" id="TIGR00374">
    <property type="entry name" value="flippase-like domain"/>
    <property type="match status" value="1"/>
</dbReference>
<evidence type="ECO:0000256" key="2">
    <source>
        <dbReference type="ARBA" id="ARBA00022475"/>
    </source>
</evidence>
<dbReference type="EMBL" id="QBKQ01000001">
    <property type="protein sequence ID" value="PTX44753.1"/>
    <property type="molecule type" value="Genomic_DNA"/>
</dbReference>
<feature type="transmembrane region" description="Helical" evidence="6">
    <location>
        <begin position="214"/>
        <end position="238"/>
    </location>
</feature>
<keyword evidence="3 6" id="KW-0812">Transmembrane</keyword>
<evidence type="ECO:0000256" key="5">
    <source>
        <dbReference type="ARBA" id="ARBA00023136"/>
    </source>
</evidence>
<keyword evidence="2" id="KW-1003">Cell membrane</keyword>
<name>A0A2T6ALP6_9FLAO</name>
<feature type="transmembrane region" description="Helical" evidence="6">
    <location>
        <begin position="244"/>
        <end position="262"/>
    </location>
</feature>
<feature type="transmembrane region" description="Helical" evidence="6">
    <location>
        <begin position="7"/>
        <end position="26"/>
    </location>
</feature>
<dbReference type="InterPro" id="IPR022791">
    <property type="entry name" value="L-PG_synthase/AglD"/>
</dbReference>
<comment type="subcellular location">
    <subcellularLocation>
        <location evidence="1">Cell membrane</location>
        <topology evidence="1">Multi-pass membrane protein</topology>
    </subcellularLocation>
</comment>
<dbReference type="AlphaFoldDB" id="A0A2T6ALP6"/>
<dbReference type="GO" id="GO:0005886">
    <property type="term" value="C:plasma membrane"/>
    <property type="evidence" value="ECO:0007669"/>
    <property type="project" value="UniProtKB-SubCell"/>
</dbReference>
<feature type="transmembrane region" description="Helical" evidence="6">
    <location>
        <begin position="165"/>
        <end position="182"/>
    </location>
</feature>